<sequence>MATRSMTNRIEDLESSVGSIEKNMQTMMEQMERILKNQEEAASKGTPSISDSEDVSGSSGKGKDKGEGVILLVFWQVERYFSLNRLSQEEKIDVSFIAFEGDALKWFQWENKRHPITRWEDLKYLLFRQFRSLATGSLCEQFLAVKQEGSIDDYRRKFVELAAPLDGIPEEIFLGQYINGLENTIKAELRLLNPLTLSEAMEMSSKVEVKNKMMVREKPSYSGKKSSSVNMDSESSLSSSMSSSSASNKTGSEFRKLSDQEVQQRRALGLCYRCDEKYAPGHKCSKKEINVLLIQEEEENVAVKDEEEKSFNSVDVVDIGQKVEVHLNSVVGLSNPKTMKLEGVIGEQKFHLEGCLEFGACGVDQVSELHEGDSIEALLKEYDNVFNMPPGLPSIRGREHGIVFKDGMEPINVRPYRYPHYQKDEIEKLVKEMLDAGVIQPSANKFPITVIDELLDELNGARVFSKLDLKSGYHQIRMIDHDVQKTAFITHQGHYEFLVLPFGLVNAPATFQNLMNDVFQSFLRKFVLVFFDDILVYSKSLDEHKNHLRMVFEVLSRNRLYANRKKCEFNRYRLGYLGHVISSEGVEVDDTKEEQPIAYFSQALGLRAKKKSVYEKELMTIVFAVRKWRPYLLGQHFVVRSDQQSLRFLLEQRELEADSSCHRGFDLQQGLLLYRNSLVIPRTSKFIPLIFDEFHGSPIGGHCGEDRTYQRIASEVFWVMEQIGKVAYRLDLPDSSRIHPVFHVSQLRQAIGNCASSKDIPTQLTEDLELRSIPEDILDIRPIVNGDPGQLEVLVKWKGLSEFESSWELLEMLLQQFPDCHLENKMRLLEGSIGKPQVRFTYRRKGK</sequence>
<evidence type="ECO:0000313" key="1">
    <source>
        <dbReference type="EMBL" id="KAI3714972.1"/>
    </source>
</evidence>
<comment type="caution">
    <text evidence="1">The sequence shown here is derived from an EMBL/GenBank/DDBJ whole genome shotgun (WGS) entry which is preliminary data.</text>
</comment>
<organism evidence="1 2">
    <name type="scientific">Arctium lappa</name>
    <name type="common">Greater burdock</name>
    <name type="synonym">Lappa major</name>
    <dbReference type="NCBI Taxonomy" id="4217"/>
    <lineage>
        <taxon>Eukaryota</taxon>
        <taxon>Viridiplantae</taxon>
        <taxon>Streptophyta</taxon>
        <taxon>Embryophyta</taxon>
        <taxon>Tracheophyta</taxon>
        <taxon>Spermatophyta</taxon>
        <taxon>Magnoliopsida</taxon>
        <taxon>eudicotyledons</taxon>
        <taxon>Gunneridae</taxon>
        <taxon>Pentapetalae</taxon>
        <taxon>asterids</taxon>
        <taxon>campanulids</taxon>
        <taxon>Asterales</taxon>
        <taxon>Asteraceae</taxon>
        <taxon>Carduoideae</taxon>
        <taxon>Cardueae</taxon>
        <taxon>Arctiinae</taxon>
        <taxon>Arctium</taxon>
    </lineage>
</organism>
<evidence type="ECO:0000313" key="2">
    <source>
        <dbReference type="Proteomes" id="UP001055879"/>
    </source>
</evidence>
<gene>
    <name evidence="1" type="ORF">L6452_21935</name>
</gene>
<protein>
    <submittedName>
        <fullName evidence="1">Uncharacterized protein</fullName>
    </submittedName>
</protein>
<accession>A0ACB9AYN8</accession>
<dbReference type="EMBL" id="CM042053">
    <property type="protein sequence ID" value="KAI3714972.1"/>
    <property type="molecule type" value="Genomic_DNA"/>
</dbReference>
<dbReference type="Proteomes" id="UP001055879">
    <property type="component" value="Linkage Group LG07"/>
</dbReference>
<keyword evidence="2" id="KW-1185">Reference proteome</keyword>
<name>A0ACB9AYN8_ARCLA</name>
<proteinExistence type="predicted"/>
<reference evidence="1 2" key="2">
    <citation type="journal article" date="2022" name="Mol. Ecol. Resour.">
        <title>The genomes of chicory, endive, great burdock and yacon provide insights into Asteraceae paleo-polyploidization history and plant inulin production.</title>
        <authorList>
            <person name="Fan W."/>
            <person name="Wang S."/>
            <person name="Wang H."/>
            <person name="Wang A."/>
            <person name="Jiang F."/>
            <person name="Liu H."/>
            <person name="Zhao H."/>
            <person name="Xu D."/>
            <person name="Zhang Y."/>
        </authorList>
    </citation>
    <scope>NUCLEOTIDE SEQUENCE [LARGE SCALE GENOMIC DNA]</scope>
    <source>
        <strain evidence="2">cv. Niubang</strain>
    </source>
</reference>
<reference evidence="2" key="1">
    <citation type="journal article" date="2022" name="Mol. Ecol. Resour.">
        <title>The genomes of chicory, endive, great burdock and yacon provide insights into Asteraceae palaeo-polyploidization history and plant inulin production.</title>
        <authorList>
            <person name="Fan W."/>
            <person name="Wang S."/>
            <person name="Wang H."/>
            <person name="Wang A."/>
            <person name="Jiang F."/>
            <person name="Liu H."/>
            <person name="Zhao H."/>
            <person name="Xu D."/>
            <person name="Zhang Y."/>
        </authorList>
    </citation>
    <scope>NUCLEOTIDE SEQUENCE [LARGE SCALE GENOMIC DNA]</scope>
    <source>
        <strain evidence="2">cv. Niubang</strain>
    </source>
</reference>